<feature type="compositionally biased region" description="Basic and acidic residues" evidence="5">
    <location>
        <begin position="254"/>
        <end position="292"/>
    </location>
</feature>
<dbReference type="GO" id="GO:0003729">
    <property type="term" value="F:mRNA binding"/>
    <property type="evidence" value="ECO:0007669"/>
    <property type="project" value="TreeGrafter"/>
</dbReference>
<dbReference type="eggNOG" id="KOG0118">
    <property type="taxonomic scope" value="Eukaryota"/>
</dbReference>
<proteinExistence type="predicted"/>
<dbReference type="KEGG" id="bpg:Bathy01g03050"/>
<dbReference type="AlphaFoldDB" id="K8E919"/>
<evidence type="ECO:0000256" key="1">
    <source>
        <dbReference type="ARBA" id="ARBA00004123"/>
    </source>
</evidence>
<dbReference type="Gene3D" id="1.10.10.10">
    <property type="entry name" value="Winged helix-like DNA-binding domain superfamily/Winged helix DNA-binding domain"/>
    <property type="match status" value="1"/>
</dbReference>
<dbReference type="InterPro" id="IPR036390">
    <property type="entry name" value="WH_DNA-bd_sf"/>
</dbReference>
<dbReference type="SUPFAM" id="SSF54928">
    <property type="entry name" value="RNA-binding domain, RBD"/>
    <property type="match status" value="1"/>
</dbReference>
<dbReference type="GO" id="GO:0005634">
    <property type="term" value="C:nucleus"/>
    <property type="evidence" value="ECO:0007669"/>
    <property type="project" value="UniProtKB-SubCell"/>
</dbReference>
<keyword evidence="3" id="KW-0539">Nucleus</keyword>
<evidence type="ECO:0000256" key="2">
    <source>
        <dbReference type="ARBA" id="ARBA00022884"/>
    </source>
</evidence>
<evidence type="ECO:0000259" key="8">
    <source>
        <dbReference type="PROSITE" id="PS51939"/>
    </source>
</evidence>
<feature type="domain" description="HTH La-type RNA-binding" evidence="7">
    <location>
        <begin position="45"/>
        <end position="150"/>
    </location>
</feature>
<feature type="compositionally biased region" description="Basic and acidic residues" evidence="5">
    <location>
        <begin position="300"/>
        <end position="328"/>
    </location>
</feature>
<dbReference type="PROSITE" id="PS51939">
    <property type="entry name" value="XRRM"/>
    <property type="match status" value="1"/>
</dbReference>
<dbReference type="InterPro" id="IPR002344">
    <property type="entry name" value="Lupus_La"/>
</dbReference>
<feature type="region of interest" description="Disordered" evidence="5">
    <location>
        <begin position="254"/>
        <end position="328"/>
    </location>
</feature>
<dbReference type="PROSITE" id="PS50102">
    <property type="entry name" value="RRM"/>
    <property type="match status" value="1"/>
</dbReference>
<evidence type="ECO:0000313" key="10">
    <source>
        <dbReference type="Proteomes" id="UP000198341"/>
    </source>
</evidence>
<sequence>MSDKNDDEEAFGAAAVDDDAQKEEQQKEEEERWPSDRKQFRKDFVPFDEKLERKLLRQLEFYFSDSNLPRDKFLRETVERDPDAYVDLKLILKFQRMRDILNDSGGSNNPEVVEAVAKLLKEKSVSLQVAEETSPDPRVRRKEDLRPKEEIDRDVEKRSLYANPFPMTATIESLTDFFEKECDERVLSVRLRRHIASKDFKGSIFVEFSSEESAKKVSGMSNTLVYEGAELTLMFKKEYLEKKKEEKALKAEQKAKEEADRAANPEKYAKLDEERKRAEREVVMGDRRHDNYNHNNGSKRSRDDDDDRGGGRRENKENNGEPREEKEVVYTPGMIARITLGEKANMEWNDFVKFREGIKSAFESYGKIKFVDFKQGEKSGFLRFEDEKVAAKIIESIQGGNAIEVEGDACAIELVGGDEEKSYWEAIDRRARDRDRQDRNGNKRDHRGGGRGGGRGRGNRGRGGGGGGGNKRHKSD</sequence>
<dbReference type="SMART" id="SM00360">
    <property type="entry name" value="RRM"/>
    <property type="match status" value="2"/>
</dbReference>
<dbReference type="InterPro" id="IPR014886">
    <property type="entry name" value="La_xRRM"/>
</dbReference>
<organism evidence="9 10">
    <name type="scientific">Bathycoccus prasinos</name>
    <dbReference type="NCBI Taxonomy" id="41875"/>
    <lineage>
        <taxon>Eukaryota</taxon>
        <taxon>Viridiplantae</taxon>
        <taxon>Chlorophyta</taxon>
        <taxon>Mamiellophyceae</taxon>
        <taxon>Mamiellales</taxon>
        <taxon>Bathycoccaceae</taxon>
        <taxon>Bathycoccus</taxon>
    </lineage>
</organism>
<feature type="compositionally biased region" description="Acidic residues" evidence="5">
    <location>
        <begin position="1"/>
        <end position="21"/>
    </location>
</feature>
<evidence type="ECO:0000256" key="4">
    <source>
        <dbReference type="PROSITE-ProRule" id="PRU00332"/>
    </source>
</evidence>
<gene>
    <name evidence="9" type="ORF">Bathy01g03050</name>
</gene>
<protein>
    <recommendedName>
        <fullName evidence="11">Lupus La protein</fullName>
    </recommendedName>
</protein>
<feature type="domain" description="RRM" evidence="6">
    <location>
        <begin position="158"/>
        <end position="238"/>
    </location>
</feature>
<dbReference type="Gene3D" id="3.30.70.330">
    <property type="match status" value="2"/>
</dbReference>
<dbReference type="OrthoDB" id="439993at2759"/>
<dbReference type="Proteomes" id="UP000198341">
    <property type="component" value="Chromosome 1"/>
</dbReference>
<evidence type="ECO:0000259" key="6">
    <source>
        <dbReference type="PROSITE" id="PS50102"/>
    </source>
</evidence>
<name>K8E919_9CHLO</name>
<dbReference type="SUPFAM" id="SSF46785">
    <property type="entry name" value="Winged helix' DNA-binding domain"/>
    <property type="match status" value="1"/>
</dbReference>
<dbReference type="InterPro" id="IPR012677">
    <property type="entry name" value="Nucleotide-bd_a/b_plait_sf"/>
</dbReference>
<reference evidence="9 10" key="1">
    <citation type="submission" date="2011-10" db="EMBL/GenBank/DDBJ databases">
        <authorList>
            <person name="Genoscope - CEA"/>
        </authorList>
    </citation>
    <scope>NUCLEOTIDE SEQUENCE [LARGE SCALE GENOMIC DNA]</scope>
    <source>
        <strain evidence="9 10">RCC 1105</strain>
    </source>
</reference>
<dbReference type="PANTHER" id="PTHR22792">
    <property type="entry name" value="LUPUS LA PROTEIN-RELATED"/>
    <property type="match status" value="1"/>
</dbReference>
<dbReference type="EMBL" id="FO082278">
    <property type="protein sequence ID" value="CCO14121.1"/>
    <property type="molecule type" value="Genomic_DNA"/>
</dbReference>
<evidence type="ECO:0008006" key="11">
    <source>
        <dbReference type="Google" id="ProtNLM"/>
    </source>
</evidence>
<feature type="region of interest" description="Disordered" evidence="5">
    <location>
        <begin position="428"/>
        <end position="476"/>
    </location>
</feature>
<evidence type="ECO:0000256" key="5">
    <source>
        <dbReference type="SAM" id="MobiDB-lite"/>
    </source>
</evidence>
<dbReference type="GeneID" id="19018040"/>
<dbReference type="Pfam" id="PF05383">
    <property type="entry name" value="La"/>
    <property type="match status" value="1"/>
</dbReference>
<dbReference type="STRING" id="41875.K8E919"/>
<feature type="domain" description="XRRM" evidence="8">
    <location>
        <begin position="329"/>
        <end position="458"/>
    </location>
</feature>
<dbReference type="PROSITE" id="PS50961">
    <property type="entry name" value="HTH_LA"/>
    <property type="match status" value="1"/>
</dbReference>
<evidence type="ECO:0000259" key="7">
    <source>
        <dbReference type="PROSITE" id="PS50961"/>
    </source>
</evidence>
<comment type="subcellular location">
    <subcellularLocation>
        <location evidence="1">Nucleus</location>
    </subcellularLocation>
</comment>
<keyword evidence="10" id="KW-1185">Reference proteome</keyword>
<dbReference type="InterPro" id="IPR000504">
    <property type="entry name" value="RRM_dom"/>
</dbReference>
<evidence type="ECO:0000256" key="3">
    <source>
        <dbReference type="ARBA" id="ARBA00023242"/>
    </source>
</evidence>
<dbReference type="GO" id="GO:0006396">
    <property type="term" value="P:RNA processing"/>
    <property type="evidence" value="ECO:0007669"/>
    <property type="project" value="InterPro"/>
</dbReference>
<dbReference type="RefSeq" id="XP_007515242.1">
    <property type="nucleotide sequence ID" value="XM_007515180.1"/>
</dbReference>
<feature type="region of interest" description="Disordered" evidence="5">
    <location>
        <begin position="1"/>
        <end position="37"/>
    </location>
</feature>
<feature type="compositionally biased region" description="Basic and acidic residues" evidence="5">
    <location>
        <begin position="22"/>
        <end position="37"/>
    </location>
</feature>
<feature type="compositionally biased region" description="Gly residues" evidence="5">
    <location>
        <begin position="450"/>
        <end position="469"/>
    </location>
</feature>
<dbReference type="InterPro" id="IPR006630">
    <property type="entry name" value="La_HTH"/>
</dbReference>
<dbReference type="PRINTS" id="PR00302">
    <property type="entry name" value="LUPUSLA"/>
</dbReference>
<keyword evidence="2 4" id="KW-0694">RNA-binding</keyword>
<dbReference type="GO" id="GO:1990904">
    <property type="term" value="C:ribonucleoprotein complex"/>
    <property type="evidence" value="ECO:0007669"/>
    <property type="project" value="UniProtKB-UniRule"/>
</dbReference>
<dbReference type="PANTHER" id="PTHR22792:SF140">
    <property type="entry name" value="ACHILLES, ISOFORM A"/>
    <property type="match status" value="1"/>
</dbReference>
<dbReference type="Pfam" id="PF00076">
    <property type="entry name" value="RRM_1"/>
    <property type="match status" value="1"/>
</dbReference>
<dbReference type="CDD" id="cd12291">
    <property type="entry name" value="RRM1_La"/>
    <property type="match status" value="1"/>
</dbReference>
<dbReference type="SMART" id="SM00715">
    <property type="entry name" value="LA"/>
    <property type="match status" value="1"/>
</dbReference>
<dbReference type="InterPro" id="IPR036388">
    <property type="entry name" value="WH-like_DNA-bd_sf"/>
</dbReference>
<accession>K8E919</accession>
<dbReference type="Pfam" id="PF08777">
    <property type="entry name" value="RRM_3"/>
    <property type="match status" value="1"/>
</dbReference>
<feature type="compositionally biased region" description="Basic and acidic residues" evidence="5">
    <location>
        <begin position="428"/>
        <end position="443"/>
    </location>
</feature>
<dbReference type="InterPro" id="IPR035979">
    <property type="entry name" value="RBD_domain_sf"/>
</dbReference>
<evidence type="ECO:0000313" key="9">
    <source>
        <dbReference type="EMBL" id="CCO14121.1"/>
    </source>
</evidence>
<dbReference type="InterPro" id="IPR045180">
    <property type="entry name" value="La_dom_prot"/>
</dbReference>